<dbReference type="SUPFAM" id="SSF50494">
    <property type="entry name" value="Trypsin-like serine proteases"/>
    <property type="match status" value="1"/>
</dbReference>
<feature type="compositionally biased region" description="Basic and acidic residues" evidence="1">
    <location>
        <begin position="231"/>
        <end position="242"/>
    </location>
</feature>
<dbReference type="Gene3D" id="2.40.10.10">
    <property type="entry name" value="Trypsin-like serine proteases"/>
    <property type="match status" value="1"/>
</dbReference>
<dbReference type="FunFam" id="2.40.10.10:FF:000082">
    <property type="entry name" value="Plasma kallikrein"/>
    <property type="match status" value="1"/>
</dbReference>
<gene>
    <name evidence="4" type="ORF">JTE90_011241</name>
</gene>
<feature type="compositionally biased region" description="Polar residues" evidence="1">
    <location>
        <begin position="380"/>
        <end position="396"/>
    </location>
</feature>
<dbReference type="PROSITE" id="PS00134">
    <property type="entry name" value="TRYPSIN_HIS"/>
    <property type="match status" value="1"/>
</dbReference>
<evidence type="ECO:0000256" key="2">
    <source>
        <dbReference type="SAM" id="SignalP"/>
    </source>
</evidence>
<feature type="region of interest" description="Disordered" evidence="1">
    <location>
        <begin position="350"/>
        <end position="411"/>
    </location>
</feature>
<dbReference type="GO" id="GO:0004252">
    <property type="term" value="F:serine-type endopeptidase activity"/>
    <property type="evidence" value="ECO:0007669"/>
    <property type="project" value="InterPro"/>
</dbReference>
<feature type="region of interest" description="Disordered" evidence="1">
    <location>
        <begin position="627"/>
        <end position="851"/>
    </location>
</feature>
<dbReference type="CDD" id="cd00190">
    <property type="entry name" value="Tryp_SPc"/>
    <property type="match status" value="1"/>
</dbReference>
<evidence type="ECO:0000256" key="1">
    <source>
        <dbReference type="SAM" id="MobiDB-lite"/>
    </source>
</evidence>
<reference evidence="4 5" key="1">
    <citation type="journal article" date="2022" name="Nat. Ecol. Evol.">
        <title>A masculinizing supergene underlies an exaggerated male reproductive morph in a spider.</title>
        <authorList>
            <person name="Hendrickx F."/>
            <person name="De Corte Z."/>
            <person name="Sonet G."/>
            <person name="Van Belleghem S.M."/>
            <person name="Kostlbacher S."/>
            <person name="Vangestel C."/>
        </authorList>
    </citation>
    <scope>NUCLEOTIDE SEQUENCE [LARGE SCALE GENOMIC DNA]</scope>
    <source>
        <strain evidence="4">W744_W776</strain>
    </source>
</reference>
<feature type="region of interest" description="Disordered" evidence="1">
    <location>
        <begin position="424"/>
        <end position="503"/>
    </location>
</feature>
<dbReference type="InterPro" id="IPR018114">
    <property type="entry name" value="TRYPSIN_HIS"/>
</dbReference>
<feature type="chain" id="PRO_5043709022" description="Peptidase S1 domain-containing protein" evidence="2">
    <location>
        <begin position="24"/>
        <end position="1186"/>
    </location>
</feature>
<dbReference type="GO" id="GO:0006508">
    <property type="term" value="P:proteolysis"/>
    <property type="evidence" value="ECO:0007669"/>
    <property type="project" value="InterPro"/>
</dbReference>
<dbReference type="PROSITE" id="PS50240">
    <property type="entry name" value="TRYPSIN_DOM"/>
    <property type="match status" value="1"/>
</dbReference>
<feature type="compositionally biased region" description="Polar residues" evidence="1">
    <location>
        <begin position="471"/>
        <end position="484"/>
    </location>
</feature>
<dbReference type="InterPro" id="IPR043504">
    <property type="entry name" value="Peptidase_S1_PA_chymotrypsin"/>
</dbReference>
<feature type="region of interest" description="Disordered" evidence="1">
    <location>
        <begin position="560"/>
        <end position="585"/>
    </location>
</feature>
<feature type="compositionally biased region" description="Polar residues" evidence="1">
    <location>
        <begin position="723"/>
        <end position="764"/>
    </location>
</feature>
<feature type="region of interest" description="Disordered" evidence="1">
    <location>
        <begin position="118"/>
        <end position="156"/>
    </location>
</feature>
<keyword evidence="2" id="KW-0732">Signal</keyword>
<evidence type="ECO:0000313" key="5">
    <source>
        <dbReference type="Proteomes" id="UP000827092"/>
    </source>
</evidence>
<dbReference type="Proteomes" id="UP000827092">
    <property type="component" value="Unassembled WGS sequence"/>
</dbReference>
<dbReference type="PANTHER" id="PTHR24258">
    <property type="entry name" value="SERINE PROTEASE-RELATED"/>
    <property type="match status" value="1"/>
</dbReference>
<keyword evidence="5" id="KW-1185">Reference proteome</keyword>
<organism evidence="4 5">
    <name type="scientific">Oedothorax gibbosus</name>
    <dbReference type="NCBI Taxonomy" id="931172"/>
    <lineage>
        <taxon>Eukaryota</taxon>
        <taxon>Metazoa</taxon>
        <taxon>Ecdysozoa</taxon>
        <taxon>Arthropoda</taxon>
        <taxon>Chelicerata</taxon>
        <taxon>Arachnida</taxon>
        <taxon>Araneae</taxon>
        <taxon>Araneomorphae</taxon>
        <taxon>Entelegynae</taxon>
        <taxon>Araneoidea</taxon>
        <taxon>Linyphiidae</taxon>
        <taxon>Erigoninae</taxon>
        <taxon>Oedothorax</taxon>
    </lineage>
</organism>
<feature type="region of interest" description="Disordered" evidence="1">
    <location>
        <begin position="898"/>
        <end position="922"/>
    </location>
</feature>
<dbReference type="InterPro" id="IPR040479">
    <property type="entry name" value="CLIP_SPH_mas"/>
</dbReference>
<feature type="compositionally biased region" description="Polar residues" evidence="1">
    <location>
        <begin position="789"/>
        <end position="798"/>
    </location>
</feature>
<proteinExistence type="predicted"/>
<accession>A0AAV6VY32</accession>
<feature type="region of interest" description="Disordered" evidence="1">
    <location>
        <begin position="518"/>
        <end position="543"/>
    </location>
</feature>
<dbReference type="EMBL" id="JAFNEN010000004">
    <property type="protein sequence ID" value="KAG8201570.1"/>
    <property type="molecule type" value="Genomic_DNA"/>
</dbReference>
<dbReference type="InterPro" id="IPR001314">
    <property type="entry name" value="Peptidase_S1A"/>
</dbReference>
<dbReference type="InterPro" id="IPR009003">
    <property type="entry name" value="Peptidase_S1_PA"/>
</dbReference>
<dbReference type="PANTHER" id="PTHR24258:SF140">
    <property type="entry name" value="BCDNA.GH08420-RELATED"/>
    <property type="match status" value="1"/>
</dbReference>
<evidence type="ECO:0000259" key="3">
    <source>
        <dbReference type="PROSITE" id="PS50240"/>
    </source>
</evidence>
<feature type="compositionally biased region" description="Low complexity" evidence="1">
    <location>
        <begin position="485"/>
        <end position="495"/>
    </location>
</feature>
<sequence length="1186" mass="128730">MFRRRKVALTLICAFVLIGKIDCQDVGSFLAGLLGASEVPSNETSAAQNQIPCPGECVHAFTSILCSRVIEQFDCGAAYLRCCVSNDFNFGTVVETSAPLPDESSTDSSTEYEVFLVSTSPEPSTNGVNEQPLSVPRPAKNETKPTASKATMTTAASTTSKTEKLLPCSGICVENIFVKYCTRVIPGWCEEGSTCCGSANQDDEEEGNPLETTTYSIPISWTTNHGQNSRPQRDPHGHHDSKPSSTATTAPLCPGSCVAPLFSLLCDTVKEGYYCPNDGSCCFSNDELEAPPEPTTTVPNIPMHGGPCPGACIPFFMKGMCNRPSEVLIQADCKPDYVCCHQPGVKNNLHNESPQIPPNLLRPNGQQSGFPNIPLRPPQRLNNLHPQHPQRPQIQFSGKPVPPVINPHIHQQGNGNQVVLANGQTSYRPLPPEQPPLNNHRKPALPSNGNFGNDAGDQPMNHNGPPPRIPTNGNNPYNQHPFPQNSNYGNNQNDNVRISNMPHYNNGTLQIEYQTRPQMLPHGNTPYNHPYPQSSGNDKFDENVFITGPQQSESSIDTTSIKFNGLPHQPPAENSNMDHHSQKPGRQNFTHVAVPLIPINHAPKYPPNGLHQDSSRFIPPVSIQNTRPIMQPEENGGMRRPQNPPDRFVSASMGFSPNNMRPVDSNRKPPIERFQPPTSHENSPLIPLPKKNSSLANSNKAPEPVGTVHEVPLPQQYEPPKSTGVTSFQEPFRPVQNQHRPAQNPSQPRPINTLSQSKPSQSFADTRPIPTSAKPEKPIDPLLLPTRPNEPQTPQEGSQPPRPINNPSLPNPGQGQSQAQPPKPQPVPSTGVNSSVVIPSNSNNGTLTKQKPECPGSCIGSFLKFTCFGNNAIYDGFSCEQEGTMCCTSVENIQKEHAQSGNPLVLPKPVENPKVEEDPESNRRPGLYVCGIKGNQRRKSGRVVGGKTSAPGEWCWQVALINSKNQYLCGGALIGSRWVLTAAHCITALVRNGDAIYVRVGDYDLSSALGSRGAQTQRVSTSYIHHNHNGQTLDNDVALLKLENPVQLGDSVCLVCLPARGQEHDPGRRCTVTGYGYMSESGPIALKIREAVLPIVEEKLCTEQINKVTEKRFILPAGSFCAGGESGNDACQGDGGGPLTCENEGYHELTGLVSWGFGCGKENVPGVYVKVSAYIGWINQIISVNN</sequence>
<feature type="signal peptide" evidence="2">
    <location>
        <begin position="1"/>
        <end position="23"/>
    </location>
</feature>
<feature type="compositionally biased region" description="Polar residues" evidence="1">
    <location>
        <begin position="805"/>
        <end position="820"/>
    </location>
</feature>
<feature type="region of interest" description="Disordered" evidence="1">
    <location>
        <begin position="200"/>
        <end position="247"/>
    </location>
</feature>
<dbReference type="InterPro" id="IPR001254">
    <property type="entry name" value="Trypsin_dom"/>
</dbReference>
<comment type="caution">
    <text evidence="4">The sequence shown here is derived from an EMBL/GenBank/DDBJ whole genome shotgun (WGS) entry which is preliminary data.</text>
</comment>
<feature type="domain" description="Peptidase S1" evidence="3">
    <location>
        <begin position="943"/>
        <end position="1183"/>
    </location>
</feature>
<dbReference type="SMART" id="SM00020">
    <property type="entry name" value="Tryp_SPc"/>
    <property type="match status" value="1"/>
</dbReference>
<feature type="compositionally biased region" description="Low complexity" evidence="1">
    <location>
        <begin position="144"/>
        <end position="156"/>
    </location>
</feature>
<feature type="compositionally biased region" description="Low complexity" evidence="1">
    <location>
        <begin position="832"/>
        <end position="844"/>
    </location>
</feature>
<name>A0AAV6VY32_9ARAC</name>
<protein>
    <recommendedName>
        <fullName evidence="3">Peptidase S1 domain-containing protein</fullName>
    </recommendedName>
</protein>
<dbReference type="Pfam" id="PF18398">
    <property type="entry name" value="CLIP_SPH_mas"/>
    <property type="match status" value="5"/>
</dbReference>
<feature type="compositionally biased region" description="Polar residues" evidence="1">
    <location>
        <begin position="118"/>
        <end position="132"/>
    </location>
</feature>
<feature type="compositionally biased region" description="Basic and acidic residues" evidence="1">
    <location>
        <begin position="911"/>
        <end position="922"/>
    </location>
</feature>
<dbReference type="Pfam" id="PF00089">
    <property type="entry name" value="Trypsin"/>
    <property type="match status" value="1"/>
</dbReference>
<feature type="compositionally biased region" description="Polar residues" evidence="1">
    <location>
        <begin position="691"/>
        <end position="700"/>
    </location>
</feature>
<dbReference type="AlphaFoldDB" id="A0AAV6VY32"/>
<dbReference type="PRINTS" id="PR00722">
    <property type="entry name" value="CHYMOTRYPSIN"/>
</dbReference>
<feature type="compositionally biased region" description="Polar residues" evidence="1">
    <location>
        <begin position="210"/>
        <end position="230"/>
    </location>
</feature>
<evidence type="ECO:0000313" key="4">
    <source>
        <dbReference type="EMBL" id="KAG8201570.1"/>
    </source>
</evidence>
<feature type="compositionally biased region" description="Polar residues" evidence="1">
    <location>
        <begin position="525"/>
        <end position="537"/>
    </location>
</feature>